<evidence type="ECO:0000259" key="3">
    <source>
        <dbReference type="PROSITE" id="PS50891"/>
    </source>
</evidence>
<comment type="caution">
    <text evidence="4">The sequence shown here is derived from an EMBL/GenBank/DDBJ whole genome shotgun (WGS) entry which is preliminary data.</text>
</comment>
<dbReference type="AlphaFoldDB" id="A0AAV5HU60"/>
<feature type="domain" description="LOB" evidence="3">
    <location>
        <begin position="34"/>
        <end position="140"/>
    </location>
</feature>
<evidence type="ECO:0000256" key="2">
    <source>
        <dbReference type="SAM" id="MobiDB-lite"/>
    </source>
</evidence>
<dbReference type="EMBL" id="BPVZ01000004">
    <property type="protein sequence ID" value="GKU90330.1"/>
    <property type="molecule type" value="Genomic_DNA"/>
</dbReference>
<dbReference type="Pfam" id="PF03195">
    <property type="entry name" value="LOB"/>
    <property type="match status" value="1"/>
</dbReference>
<dbReference type="PROSITE" id="PS50891">
    <property type="entry name" value="LOB"/>
    <property type="match status" value="1"/>
</dbReference>
<accession>A0AAV5HU60</accession>
<reference evidence="4 5" key="1">
    <citation type="journal article" date="2021" name="Commun. Biol.">
        <title>The genome of Shorea leprosula (Dipterocarpaceae) highlights the ecological relevance of drought in aseasonal tropical rainforests.</title>
        <authorList>
            <person name="Ng K.K.S."/>
            <person name="Kobayashi M.J."/>
            <person name="Fawcett J.A."/>
            <person name="Hatakeyama M."/>
            <person name="Paape T."/>
            <person name="Ng C.H."/>
            <person name="Ang C.C."/>
            <person name="Tnah L.H."/>
            <person name="Lee C.T."/>
            <person name="Nishiyama T."/>
            <person name="Sese J."/>
            <person name="O'Brien M.J."/>
            <person name="Copetti D."/>
            <person name="Mohd Noor M.I."/>
            <person name="Ong R.C."/>
            <person name="Putra M."/>
            <person name="Sireger I.Z."/>
            <person name="Indrioko S."/>
            <person name="Kosugi Y."/>
            <person name="Izuno A."/>
            <person name="Isagi Y."/>
            <person name="Lee S.L."/>
            <person name="Shimizu K.K."/>
        </authorList>
    </citation>
    <scope>NUCLEOTIDE SEQUENCE [LARGE SCALE GENOMIC DNA]</scope>
    <source>
        <strain evidence="4">214</strain>
    </source>
</reference>
<dbReference type="Proteomes" id="UP001054252">
    <property type="component" value="Unassembled WGS sequence"/>
</dbReference>
<evidence type="ECO:0000313" key="4">
    <source>
        <dbReference type="EMBL" id="GKU90330.1"/>
    </source>
</evidence>
<dbReference type="InterPro" id="IPR004883">
    <property type="entry name" value="LOB"/>
</dbReference>
<dbReference type="PANTHER" id="PTHR31304">
    <property type="entry name" value="LOB DOMAIN-CONTAINING PROTEIN 38"/>
    <property type="match status" value="1"/>
</dbReference>
<dbReference type="GO" id="GO:0010468">
    <property type="term" value="P:regulation of gene expression"/>
    <property type="evidence" value="ECO:0007669"/>
    <property type="project" value="TreeGrafter"/>
</dbReference>
<evidence type="ECO:0000256" key="1">
    <source>
        <dbReference type="ARBA" id="ARBA00005474"/>
    </source>
</evidence>
<dbReference type="PANTHER" id="PTHR31304:SF64">
    <property type="entry name" value="LOB DOMAIN-CONTAINING PROTEIN 42"/>
    <property type="match status" value="1"/>
</dbReference>
<organism evidence="4 5">
    <name type="scientific">Rubroshorea leprosula</name>
    <dbReference type="NCBI Taxonomy" id="152421"/>
    <lineage>
        <taxon>Eukaryota</taxon>
        <taxon>Viridiplantae</taxon>
        <taxon>Streptophyta</taxon>
        <taxon>Embryophyta</taxon>
        <taxon>Tracheophyta</taxon>
        <taxon>Spermatophyta</taxon>
        <taxon>Magnoliopsida</taxon>
        <taxon>eudicotyledons</taxon>
        <taxon>Gunneridae</taxon>
        <taxon>Pentapetalae</taxon>
        <taxon>rosids</taxon>
        <taxon>malvids</taxon>
        <taxon>Malvales</taxon>
        <taxon>Dipterocarpaceae</taxon>
        <taxon>Rubroshorea</taxon>
    </lineage>
</organism>
<comment type="similarity">
    <text evidence="1">Belongs to the LOB domain-containing protein family.</text>
</comment>
<keyword evidence="5" id="KW-1185">Reference proteome</keyword>
<proteinExistence type="inferred from homology"/>
<gene>
    <name evidence="4" type="ORF">SLEP1_g4334</name>
</gene>
<name>A0AAV5HU60_9ROSI</name>
<evidence type="ECO:0000313" key="5">
    <source>
        <dbReference type="Proteomes" id="UP001054252"/>
    </source>
</evidence>
<sequence>MNPDKYSPIALKYLSNSPLPPVQSHLSAEATMRMSCNGCRILRKGCSTNCIIRPCLQWIRSPKSQANATLFLAKFYGRAGLINLIEASPEHFRPATFRSLLYEACGRVVNPMMGSAGLLWCGDWNQCQAAVEAVLNGLPIMQSPAAFSSPVAPLKTHDIRHVSKDSNSGEISKVKTRTRFKRSAPRPKSLVPSTSTGIHGHGTLLAQIERPDNKKENENLFSTGTVEGSLLDRTKPQPVMIFDNQDEGGDVGLNLTLCLAPPSRAVLELKENFGGCQIPEI</sequence>
<protein>
    <recommendedName>
        <fullName evidence="3">LOB domain-containing protein</fullName>
    </recommendedName>
</protein>
<feature type="compositionally biased region" description="Basic residues" evidence="2">
    <location>
        <begin position="174"/>
        <end position="185"/>
    </location>
</feature>
<feature type="region of interest" description="Disordered" evidence="2">
    <location>
        <begin position="163"/>
        <end position="199"/>
    </location>
</feature>